<evidence type="ECO:0000259" key="1">
    <source>
        <dbReference type="Pfam" id="PF03551"/>
    </source>
</evidence>
<gene>
    <name evidence="2" type="ORF">IRI77_28595</name>
</gene>
<dbReference type="KEGG" id="pfer:IRI77_28595"/>
<dbReference type="InterPro" id="IPR005149">
    <property type="entry name" value="Tscrpt_reg_PadR_N"/>
</dbReference>
<dbReference type="PANTHER" id="PTHR33169">
    <property type="entry name" value="PADR-FAMILY TRANSCRIPTIONAL REGULATOR"/>
    <property type="match status" value="1"/>
</dbReference>
<dbReference type="NCBIfam" id="TIGR03433">
    <property type="entry name" value="padR_acidobact"/>
    <property type="match status" value="1"/>
</dbReference>
<evidence type="ECO:0000313" key="2">
    <source>
        <dbReference type="EMBL" id="QOY92173.1"/>
    </source>
</evidence>
<dbReference type="AlphaFoldDB" id="A0A7S7NYK5"/>
<keyword evidence="3" id="KW-1185">Reference proteome</keyword>
<dbReference type="InterPro" id="IPR052509">
    <property type="entry name" value="Metal_resp_DNA-bind_regulator"/>
</dbReference>
<dbReference type="Proteomes" id="UP000593892">
    <property type="component" value="Chromosome"/>
</dbReference>
<dbReference type="InterPro" id="IPR017799">
    <property type="entry name" value="Tscrpt_reg_PadR_acidobac-type"/>
</dbReference>
<dbReference type="InterPro" id="IPR036390">
    <property type="entry name" value="WH_DNA-bd_sf"/>
</dbReference>
<evidence type="ECO:0000313" key="3">
    <source>
        <dbReference type="Proteomes" id="UP000593892"/>
    </source>
</evidence>
<feature type="domain" description="Transcription regulator PadR N-terminal" evidence="1">
    <location>
        <begin position="13"/>
        <end position="87"/>
    </location>
</feature>
<dbReference type="InterPro" id="IPR036388">
    <property type="entry name" value="WH-like_DNA-bd_sf"/>
</dbReference>
<reference evidence="2 3" key="1">
    <citation type="submission" date="2020-10" db="EMBL/GenBank/DDBJ databases">
        <title>Complete genome sequence of Paludibaculum fermentans P105T, a facultatively anaerobic acidobacterium capable of dissimilatory Fe(III) reduction.</title>
        <authorList>
            <person name="Dedysh S.N."/>
            <person name="Beletsky A.V."/>
            <person name="Kulichevskaya I.S."/>
            <person name="Mardanov A.V."/>
            <person name="Ravin N.V."/>
        </authorList>
    </citation>
    <scope>NUCLEOTIDE SEQUENCE [LARGE SCALE GENOMIC DNA]</scope>
    <source>
        <strain evidence="2 3">P105</strain>
    </source>
</reference>
<proteinExistence type="predicted"/>
<dbReference type="Pfam" id="PF03551">
    <property type="entry name" value="PadR"/>
    <property type="match status" value="1"/>
</dbReference>
<dbReference type="EMBL" id="CP063849">
    <property type="protein sequence ID" value="QOY92173.1"/>
    <property type="molecule type" value="Genomic_DNA"/>
</dbReference>
<protein>
    <submittedName>
        <fullName evidence="2">PadR family transcriptional regulator</fullName>
    </submittedName>
</protein>
<dbReference type="SUPFAM" id="SSF46785">
    <property type="entry name" value="Winged helix' DNA-binding domain"/>
    <property type="match status" value="1"/>
</dbReference>
<name>A0A7S7NYK5_PALFE</name>
<accession>A0A7S7NYK5</accession>
<dbReference type="PANTHER" id="PTHR33169:SF14">
    <property type="entry name" value="TRANSCRIPTIONAL REGULATOR RV3488"/>
    <property type="match status" value="1"/>
</dbReference>
<sequence length="108" mass="12171">MTDIPLGTLDVMVLQCLHSMGRLHGYGIARRLEQVSEEALKLKQGTIYPALVRLQERGWITAEWGLSENNRKAKFYSITRTGRKQLAVETAQWNVLAGTMARLLKGSE</sequence>
<dbReference type="Gene3D" id="1.10.10.10">
    <property type="entry name" value="Winged helix-like DNA-binding domain superfamily/Winged helix DNA-binding domain"/>
    <property type="match status" value="1"/>
</dbReference>
<organism evidence="2 3">
    <name type="scientific">Paludibaculum fermentans</name>
    <dbReference type="NCBI Taxonomy" id="1473598"/>
    <lineage>
        <taxon>Bacteria</taxon>
        <taxon>Pseudomonadati</taxon>
        <taxon>Acidobacteriota</taxon>
        <taxon>Terriglobia</taxon>
        <taxon>Bryobacterales</taxon>
        <taxon>Bryobacteraceae</taxon>
        <taxon>Paludibaculum</taxon>
    </lineage>
</organism>